<feature type="compositionally biased region" description="Polar residues" evidence="1">
    <location>
        <begin position="38"/>
        <end position="48"/>
    </location>
</feature>
<proteinExistence type="predicted"/>
<accession>A0A0B0IFY0</accession>
<sequence length="75" mass="8606">MELCLQRLQKKQLKRAANTTPSEQSELQDPATLEVNEPQDQPNASNEEGTAEELALTDKKKKKKKDKDKKKKKKK</sequence>
<name>A0A0B0IFY0_9BACI</name>
<gene>
    <name evidence="2" type="ORF">LQ50_10730</name>
</gene>
<feature type="compositionally biased region" description="Basic residues" evidence="1">
    <location>
        <begin position="59"/>
        <end position="75"/>
    </location>
</feature>
<reference evidence="2 3" key="1">
    <citation type="submission" date="2014-09" db="EMBL/GenBank/DDBJ databases">
        <title>Genome sequencing and annotation of Bacillus Okhensis strain Kh10-101T.</title>
        <authorList>
            <person name="Prakash J.S."/>
        </authorList>
    </citation>
    <scope>NUCLEOTIDE SEQUENCE [LARGE SCALE GENOMIC DNA]</scope>
    <source>
        <strain evidence="3">Kh10-101T</strain>
    </source>
</reference>
<evidence type="ECO:0000256" key="1">
    <source>
        <dbReference type="SAM" id="MobiDB-lite"/>
    </source>
</evidence>
<feature type="compositionally biased region" description="Polar residues" evidence="1">
    <location>
        <begin position="17"/>
        <end position="27"/>
    </location>
</feature>
<protein>
    <submittedName>
        <fullName evidence="2">Uncharacterized protein</fullName>
    </submittedName>
</protein>
<dbReference type="Proteomes" id="UP000030832">
    <property type="component" value="Unassembled WGS sequence"/>
</dbReference>
<keyword evidence="3" id="KW-1185">Reference proteome</keyword>
<dbReference type="EMBL" id="JRJU01000011">
    <property type="protein sequence ID" value="KHF40210.1"/>
    <property type="molecule type" value="Genomic_DNA"/>
</dbReference>
<comment type="caution">
    <text evidence="2">The sequence shown here is derived from an EMBL/GenBank/DDBJ whole genome shotgun (WGS) entry which is preliminary data.</text>
</comment>
<evidence type="ECO:0000313" key="3">
    <source>
        <dbReference type="Proteomes" id="UP000030832"/>
    </source>
</evidence>
<organism evidence="2 3">
    <name type="scientific">Halalkalibacter okhensis</name>
    <dbReference type="NCBI Taxonomy" id="333138"/>
    <lineage>
        <taxon>Bacteria</taxon>
        <taxon>Bacillati</taxon>
        <taxon>Bacillota</taxon>
        <taxon>Bacilli</taxon>
        <taxon>Bacillales</taxon>
        <taxon>Bacillaceae</taxon>
        <taxon>Halalkalibacter</taxon>
    </lineage>
</organism>
<feature type="region of interest" description="Disordered" evidence="1">
    <location>
        <begin position="1"/>
        <end position="75"/>
    </location>
</feature>
<dbReference type="AlphaFoldDB" id="A0A0B0IFY0"/>
<evidence type="ECO:0000313" key="2">
    <source>
        <dbReference type="EMBL" id="KHF40210.1"/>
    </source>
</evidence>